<keyword evidence="2" id="KW-1185">Reference proteome</keyword>
<reference evidence="1 2" key="1">
    <citation type="submission" date="2021-06" db="EMBL/GenBank/DDBJ databases">
        <title>Chromosome-level genome assembly of the red-tail catfish (Hemibagrus wyckioides).</title>
        <authorList>
            <person name="Shao F."/>
        </authorList>
    </citation>
    <scope>NUCLEOTIDE SEQUENCE [LARGE SCALE GENOMIC DNA]</scope>
    <source>
        <strain evidence="1">EC202008001</strain>
        <tissue evidence="1">Blood</tissue>
    </source>
</reference>
<evidence type="ECO:0000313" key="1">
    <source>
        <dbReference type="EMBL" id="KAG7324415.1"/>
    </source>
</evidence>
<organism evidence="1 2">
    <name type="scientific">Hemibagrus wyckioides</name>
    <dbReference type="NCBI Taxonomy" id="337641"/>
    <lineage>
        <taxon>Eukaryota</taxon>
        <taxon>Metazoa</taxon>
        <taxon>Chordata</taxon>
        <taxon>Craniata</taxon>
        <taxon>Vertebrata</taxon>
        <taxon>Euteleostomi</taxon>
        <taxon>Actinopterygii</taxon>
        <taxon>Neopterygii</taxon>
        <taxon>Teleostei</taxon>
        <taxon>Ostariophysi</taxon>
        <taxon>Siluriformes</taxon>
        <taxon>Bagridae</taxon>
        <taxon>Hemibagrus</taxon>
    </lineage>
</organism>
<evidence type="ECO:0000313" key="2">
    <source>
        <dbReference type="Proteomes" id="UP000824219"/>
    </source>
</evidence>
<proteinExistence type="predicted"/>
<comment type="caution">
    <text evidence="1">The sequence shown here is derived from an EMBL/GenBank/DDBJ whole genome shotgun (WGS) entry which is preliminary data.</text>
</comment>
<protein>
    <submittedName>
        <fullName evidence="1">Uncharacterized protein</fullName>
    </submittedName>
</protein>
<sequence>MRINTRAQQNTLHLWTGGGNWSTQRKPLKHERTCKVHIHRAEAEFQTLNDDDALDDCYCYCYCYYYAHTYATVNLFNKKAKTQVLQKCTTDLTFPNLQHDLPTKSSAHTHTCHYIYYQHYAMNCVNQLQCTFIT</sequence>
<gene>
    <name evidence="1" type="ORF">KOW79_012431</name>
</gene>
<dbReference type="Proteomes" id="UP000824219">
    <property type="component" value="Linkage Group LG14"/>
</dbReference>
<accession>A0A9D3NLS6</accession>
<dbReference type="AlphaFoldDB" id="A0A9D3NLS6"/>
<name>A0A9D3NLS6_9TELE</name>
<dbReference type="EMBL" id="JAHKSW010000014">
    <property type="protein sequence ID" value="KAG7324415.1"/>
    <property type="molecule type" value="Genomic_DNA"/>
</dbReference>